<dbReference type="InterPro" id="IPR011008">
    <property type="entry name" value="Dimeric_a/b-barrel"/>
</dbReference>
<keyword evidence="2 11" id="KW-0575">Peroxidase</keyword>
<comment type="cofactor">
    <cofactor evidence="1">
        <name>heme b</name>
        <dbReference type="ChEBI" id="CHEBI:60344"/>
    </cofactor>
</comment>
<dbReference type="PANTHER" id="PTHR30521:SF4">
    <property type="entry name" value="DEFERROCHELATASE"/>
    <property type="match status" value="1"/>
</dbReference>
<evidence type="ECO:0000256" key="3">
    <source>
        <dbReference type="ARBA" id="ARBA00022617"/>
    </source>
</evidence>
<dbReference type="EMBL" id="JACYWE010000008">
    <property type="protein sequence ID" value="MBD8507442.1"/>
    <property type="molecule type" value="Genomic_DNA"/>
</dbReference>
<evidence type="ECO:0000256" key="1">
    <source>
        <dbReference type="ARBA" id="ARBA00001970"/>
    </source>
</evidence>
<evidence type="ECO:0000313" key="11">
    <source>
        <dbReference type="EMBL" id="MBD8507442.1"/>
    </source>
</evidence>
<reference evidence="11" key="1">
    <citation type="submission" date="2020-09" db="EMBL/GenBank/DDBJ databases">
        <title>Hoyosella lacisalsi sp. nov., a halotolerant actinobacterium isolated from soil of Lake Gudzhirganskoe.</title>
        <authorList>
            <person name="Yang Q."/>
            <person name="Guo P.Y."/>
            <person name="Liu S.W."/>
            <person name="Li F.N."/>
            <person name="Sun C.H."/>
        </authorList>
    </citation>
    <scope>NUCLEOTIDE SEQUENCE</scope>
    <source>
        <strain evidence="11">G463</strain>
    </source>
</reference>
<dbReference type="PROSITE" id="PS51318">
    <property type="entry name" value="TAT"/>
    <property type="match status" value="1"/>
</dbReference>
<dbReference type="InterPro" id="IPR006314">
    <property type="entry name" value="Dyp_peroxidase"/>
</dbReference>
<gene>
    <name evidence="11" type="ORF">HT102_13210</name>
</gene>
<dbReference type="PANTHER" id="PTHR30521">
    <property type="entry name" value="DEFERROCHELATASE/PEROXIDASE"/>
    <property type="match status" value="1"/>
</dbReference>
<evidence type="ECO:0000259" key="10">
    <source>
        <dbReference type="Pfam" id="PF20628"/>
    </source>
</evidence>
<evidence type="ECO:0000256" key="5">
    <source>
        <dbReference type="ARBA" id="ARBA00022729"/>
    </source>
</evidence>
<organism evidence="11 12">
    <name type="scientific">Lolliginicoccus lacisalsi</name>
    <dbReference type="NCBI Taxonomy" id="2742202"/>
    <lineage>
        <taxon>Bacteria</taxon>
        <taxon>Bacillati</taxon>
        <taxon>Actinomycetota</taxon>
        <taxon>Actinomycetes</taxon>
        <taxon>Mycobacteriales</taxon>
        <taxon>Hoyosellaceae</taxon>
        <taxon>Lolliginicoccus</taxon>
    </lineage>
</organism>
<keyword evidence="7" id="KW-0408">Iron</keyword>
<dbReference type="Proteomes" id="UP000642993">
    <property type="component" value="Unassembled WGS sequence"/>
</dbReference>
<sequence>MNTDARAHGISRRHLLASSAAAAGAAGLGWGGRSLVEQSAASTLPDGQQIVPFHGSHQAGITTPPQAHATFVALDLQPGLDRSLIIGLLKAWTQDAARLAEGRPGLADSEPELAAAPSRLTTTIGLGPAVFEVAGVADQRPPSIAPLPPLPIDDLDPRYSGGDLLLQVCSDDPLVVAHAVRILARSVRSLATVRWTQRGFREARGSHPEGHTMRNLMGQIDGTNNPKPQDPGFEQALWHDDPAYPWLRGGTSMVVRRIAMDLDTWDELGRRDRELSIGRTLGTGAPLTGTREHDPPDFGATDRFGIPIIPPSSHIARARAQAPEEVFLRRGYNYDDPPEPGRTSNSGLIFATFQADIAKQFLPVQQRIAEFDVLNEWTTPVGSAVFAIPPGCEPGDYLGRALLEGSR</sequence>
<evidence type="ECO:0000313" key="12">
    <source>
        <dbReference type="Proteomes" id="UP000642993"/>
    </source>
</evidence>
<dbReference type="InterPro" id="IPR006311">
    <property type="entry name" value="TAT_signal"/>
</dbReference>
<dbReference type="GO" id="GO:0004601">
    <property type="term" value="F:peroxidase activity"/>
    <property type="evidence" value="ECO:0007669"/>
    <property type="project" value="UniProtKB-KW"/>
</dbReference>
<keyword evidence="3" id="KW-0349">Heme</keyword>
<dbReference type="AlphaFoldDB" id="A0A927PN20"/>
<dbReference type="RefSeq" id="WP_192039906.1">
    <property type="nucleotide sequence ID" value="NZ_JACYWE010000008.1"/>
</dbReference>
<comment type="caution">
    <text evidence="11">The sequence shown here is derived from an EMBL/GenBank/DDBJ whole genome shotgun (WGS) entry which is preliminary data.</text>
</comment>
<evidence type="ECO:0000256" key="8">
    <source>
        <dbReference type="ARBA" id="ARBA00025737"/>
    </source>
</evidence>
<accession>A0A927PN20</accession>
<evidence type="ECO:0000256" key="2">
    <source>
        <dbReference type="ARBA" id="ARBA00022559"/>
    </source>
</evidence>
<keyword evidence="5" id="KW-0732">Signal</keyword>
<protein>
    <submittedName>
        <fullName evidence="11">Dyp-type peroxidase</fullName>
    </submittedName>
</protein>
<dbReference type="Pfam" id="PF04261">
    <property type="entry name" value="Dyp_perox_N"/>
    <property type="match status" value="1"/>
</dbReference>
<dbReference type="GO" id="GO:0046872">
    <property type="term" value="F:metal ion binding"/>
    <property type="evidence" value="ECO:0007669"/>
    <property type="project" value="UniProtKB-KW"/>
</dbReference>
<keyword evidence="12" id="KW-1185">Reference proteome</keyword>
<comment type="similarity">
    <text evidence="8">Belongs to the DyP-type peroxidase family.</text>
</comment>
<evidence type="ECO:0000256" key="7">
    <source>
        <dbReference type="ARBA" id="ARBA00023004"/>
    </source>
</evidence>
<dbReference type="PROSITE" id="PS51404">
    <property type="entry name" value="DYP_PEROXIDASE"/>
    <property type="match status" value="1"/>
</dbReference>
<evidence type="ECO:0000256" key="4">
    <source>
        <dbReference type="ARBA" id="ARBA00022723"/>
    </source>
</evidence>
<name>A0A927PN20_9ACTN</name>
<dbReference type="InterPro" id="IPR048327">
    <property type="entry name" value="Dyp_perox_N"/>
</dbReference>
<dbReference type="SUPFAM" id="SSF54909">
    <property type="entry name" value="Dimeric alpha+beta barrel"/>
    <property type="match status" value="1"/>
</dbReference>
<keyword evidence="6" id="KW-0560">Oxidoreductase</keyword>
<feature type="domain" description="Dyp-type peroxidase C-terminal" evidence="10">
    <location>
        <begin position="213"/>
        <end position="392"/>
    </location>
</feature>
<keyword evidence="4" id="KW-0479">Metal-binding</keyword>
<feature type="domain" description="Dyp-type peroxidase N-terminal" evidence="9">
    <location>
        <begin position="58"/>
        <end position="201"/>
    </location>
</feature>
<proteinExistence type="inferred from homology"/>
<evidence type="ECO:0000259" key="9">
    <source>
        <dbReference type="Pfam" id="PF04261"/>
    </source>
</evidence>
<dbReference type="NCBIfam" id="TIGR01413">
    <property type="entry name" value="Dyp_perox_fam"/>
    <property type="match status" value="1"/>
</dbReference>
<dbReference type="Pfam" id="PF20628">
    <property type="entry name" value="Dyp_perox_C"/>
    <property type="match status" value="1"/>
</dbReference>
<dbReference type="GO" id="GO:0005829">
    <property type="term" value="C:cytosol"/>
    <property type="evidence" value="ECO:0007669"/>
    <property type="project" value="TreeGrafter"/>
</dbReference>
<dbReference type="GO" id="GO:0020037">
    <property type="term" value="F:heme binding"/>
    <property type="evidence" value="ECO:0007669"/>
    <property type="project" value="InterPro"/>
</dbReference>
<dbReference type="InterPro" id="IPR048328">
    <property type="entry name" value="Dyp_perox_C"/>
</dbReference>
<evidence type="ECO:0000256" key="6">
    <source>
        <dbReference type="ARBA" id="ARBA00023002"/>
    </source>
</evidence>